<dbReference type="PANTHER" id="PTHR10668">
    <property type="entry name" value="PHYTOENE DEHYDROGENASE"/>
    <property type="match status" value="1"/>
</dbReference>
<name>A0ABW3G8V9_9NOCA</name>
<protein>
    <submittedName>
        <fullName evidence="1">Phytoene desaturase family protein</fullName>
    </submittedName>
</protein>
<dbReference type="Proteomes" id="UP001597068">
    <property type="component" value="Unassembled WGS sequence"/>
</dbReference>
<gene>
    <name evidence="1" type="ORF">ACFQ04_12790</name>
</gene>
<dbReference type="PANTHER" id="PTHR10668:SF105">
    <property type="entry name" value="DEHYDROGENASE-RELATED"/>
    <property type="match status" value="1"/>
</dbReference>
<dbReference type="PRINTS" id="PR00419">
    <property type="entry name" value="ADXRDTASE"/>
</dbReference>
<comment type="caution">
    <text evidence="1">The sequence shown here is derived from an EMBL/GenBank/DDBJ whole genome shotgun (WGS) entry which is preliminary data.</text>
</comment>
<organism evidence="1 2">
    <name type="scientific">Williamsia deligens</name>
    <dbReference type="NCBI Taxonomy" id="321325"/>
    <lineage>
        <taxon>Bacteria</taxon>
        <taxon>Bacillati</taxon>
        <taxon>Actinomycetota</taxon>
        <taxon>Actinomycetes</taxon>
        <taxon>Mycobacteriales</taxon>
        <taxon>Nocardiaceae</taxon>
        <taxon>Williamsia</taxon>
    </lineage>
</organism>
<sequence>MTTATVVGSGPNGLAAAVTLARAGVSVTVLEMADRIGGGTRTSELTVPGVLHDDCSAVHPMGAASAFFRSAGLEQYGLRWLSAPIDVVHPLDGRRAGILHTSLVDTATGLGPDGARWRRVFAPLTESFDKLAAEFFQPITHIPRHMVSMAWFGPTALSPATLTASRFRTDEARALFGGVAAHAVYPLTRPTTSAIGAMMIAAGHNHGWPVAEGGSQAITTAMATLLADLGGTVHTGVRVTRLDEVVGDDIVMLDLSPTAVADLAGDRLPSRVERAYRRYRYGPGAFKLDIAVDGGIPWATEAACSAGTVHVCGSFEQVVAAERDVHRGIMPQRPFVLLAQQYLADPSRSAGSIHPIWAYAHTPHGYTGDATELILEQIERFAPGFRERIVAIHSRTPTEMPSYNPNYVGGDIITGLNSPRQVLMRPRAAFDPYTTGIDGVYICSAATPPGGGVHGMNGHNAAVSALRRVAA</sequence>
<accession>A0ABW3G8V9</accession>
<reference evidence="2" key="1">
    <citation type="journal article" date="2019" name="Int. J. Syst. Evol. Microbiol.">
        <title>The Global Catalogue of Microorganisms (GCM) 10K type strain sequencing project: providing services to taxonomists for standard genome sequencing and annotation.</title>
        <authorList>
            <consortium name="The Broad Institute Genomics Platform"/>
            <consortium name="The Broad Institute Genome Sequencing Center for Infectious Disease"/>
            <person name="Wu L."/>
            <person name="Ma J."/>
        </authorList>
    </citation>
    <scope>NUCLEOTIDE SEQUENCE [LARGE SCALE GENOMIC DNA]</scope>
    <source>
        <strain evidence="2">CCUG 50873</strain>
    </source>
</reference>
<evidence type="ECO:0000313" key="2">
    <source>
        <dbReference type="Proteomes" id="UP001597068"/>
    </source>
</evidence>
<dbReference type="RefSeq" id="WP_253645524.1">
    <property type="nucleotide sequence ID" value="NZ_BAAAMO010000002.1"/>
</dbReference>
<dbReference type="Pfam" id="PF13450">
    <property type="entry name" value="NAD_binding_8"/>
    <property type="match status" value="1"/>
</dbReference>
<dbReference type="InterPro" id="IPR036188">
    <property type="entry name" value="FAD/NAD-bd_sf"/>
</dbReference>
<proteinExistence type="predicted"/>
<dbReference type="Gene3D" id="3.50.50.60">
    <property type="entry name" value="FAD/NAD(P)-binding domain"/>
    <property type="match status" value="2"/>
</dbReference>
<dbReference type="SUPFAM" id="SSF51905">
    <property type="entry name" value="FAD/NAD(P)-binding domain"/>
    <property type="match status" value="1"/>
</dbReference>
<keyword evidence="2" id="KW-1185">Reference proteome</keyword>
<evidence type="ECO:0000313" key="1">
    <source>
        <dbReference type="EMBL" id="MFD0926613.1"/>
    </source>
</evidence>
<dbReference type="EMBL" id="JBHTIL010000001">
    <property type="protein sequence ID" value="MFD0926613.1"/>
    <property type="molecule type" value="Genomic_DNA"/>
</dbReference>